<evidence type="ECO:0000256" key="7">
    <source>
        <dbReference type="ARBA" id="ARBA00023015"/>
    </source>
</evidence>
<comment type="subcellular location">
    <subcellularLocation>
        <location evidence="1">Nucleus</location>
    </subcellularLocation>
</comment>
<feature type="compositionally biased region" description="Acidic residues" evidence="11">
    <location>
        <begin position="122"/>
        <end position="137"/>
    </location>
</feature>
<keyword evidence="15" id="KW-0347">Helicase</keyword>
<dbReference type="Gene3D" id="1.10.10.60">
    <property type="entry name" value="Homeodomain-like"/>
    <property type="match status" value="1"/>
</dbReference>
<dbReference type="InterPro" id="IPR049730">
    <property type="entry name" value="SNF2/RAD54-like_C"/>
</dbReference>
<dbReference type="Pfam" id="PF18196">
    <property type="entry name" value="Cdh1_DBD_1"/>
    <property type="match status" value="1"/>
</dbReference>
<dbReference type="Gene3D" id="3.40.50.10810">
    <property type="entry name" value="Tandem AAA-ATPase domain"/>
    <property type="match status" value="1"/>
</dbReference>
<dbReference type="InterPro" id="IPR000330">
    <property type="entry name" value="SNF2_N"/>
</dbReference>
<keyword evidence="3" id="KW-0677">Repeat</keyword>
<dbReference type="GO" id="GO:0000785">
    <property type="term" value="C:chromatin"/>
    <property type="evidence" value="ECO:0007669"/>
    <property type="project" value="TreeGrafter"/>
</dbReference>
<feature type="compositionally biased region" description="Low complexity" evidence="11">
    <location>
        <begin position="1482"/>
        <end position="1508"/>
    </location>
</feature>
<evidence type="ECO:0000256" key="8">
    <source>
        <dbReference type="ARBA" id="ARBA00023125"/>
    </source>
</evidence>
<dbReference type="Pfam" id="PF00271">
    <property type="entry name" value="Helicase_C"/>
    <property type="match status" value="1"/>
</dbReference>
<dbReference type="PROSITE" id="PS51192">
    <property type="entry name" value="HELICASE_ATP_BIND_1"/>
    <property type="match status" value="1"/>
</dbReference>
<evidence type="ECO:0000256" key="5">
    <source>
        <dbReference type="ARBA" id="ARBA00022801"/>
    </source>
</evidence>
<evidence type="ECO:0000259" key="13">
    <source>
        <dbReference type="PROSITE" id="PS51192"/>
    </source>
</evidence>
<dbReference type="InterPro" id="IPR056302">
    <property type="entry name" value="CHD1-2/Hrp3_HTH"/>
</dbReference>
<dbReference type="GO" id="GO:0003682">
    <property type="term" value="F:chromatin binding"/>
    <property type="evidence" value="ECO:0007669"/>
    <property type="project" value="TreeGrafter"/>
</dbReference>
<dbReference type="SMART" id="SM00487">
    <property type="entry name" value="DEXDc"/>
    <property type="match status" value="1"/>
</dbReference>
<dbReference type="SUPFAM" id="SSF52540">
    <property type="entry name" value="P-loop containing nucleoside triphosphate hydrolases"/>
    <property type="match status" value="2"/>
</dbReference>
<dbReference type="InterPro" id="IPR000953">
    <property type="entry name" value="Chromo/chromo_shadow_dom"/>
</dbReference>
<keyword evidence="4" id="KW-0547">Nucleotide-binding</keyword>
<feature type="domain" description="Chromo" evidence="12">
    <location>
        <begin position="304"/>
        <end position="374"/>
    </location>
</feature>
<feature type="compositionally biased region" description="Low complexity" evidence="11">
    <location>
        <begin position="1517"/>
        <end position="1528"/>
    </location>
</feature>
<feature type="region of interest" description="Disordered" evidence="11">
    <location>
        <begin position="1424"/>
        <end position="1461"/>
    </location>
</feature>
<dbReference type="InterPro" id="IPR038718">
    <property type="entry name" value="SNF2-like_sf"/>
</dbReference>
<dbReference type="InterPro" id="IPR014001">
    <property type="entry name" value="Helicase_ATP-bd"/>
</dbReference>
<evidence type="ECO:0000313" key="16">
    <source>
        <dbReference type="Proteomes" id="UP001150569"/>
    </source>
</evidence>
<dbReference type="PANTHER" id="PTHR45623:SF14">
    <property type="entry name" value="CHROMODOMAIN-HELICASE-DNA-BINDING PROTEIN 1"/>
    <property type="match status" value="1"/>
</dbReference>
<dbReference type="SMART" id="SM00490">
    <property type="entry name" value="HELICc"/>
    <property type="match status" value="1"/>
</dbReference>
<feature type="domain" description="Chromo" evidence="12">
    <location>
        <begin position="455"/>
        <end position="518"/>
    </location>
</feature>
<dbReference type="GO" id="GO:0003677">
    <property type="term" value="F:DNA binding"/>
    <property type="evidence" value="ECO:0007669"/>
    <property type="project" value="UniProtKB-KW"/>
</dbReference>
<evidence type="ECO:0000259" key="12">
    <source>
        <dbReference type="PROSITE" id="PS50013"/>
    </source>
</evidence>
<dbReference type="SMART" id="SM00298">
    <property type="entry name" value="CHROMO"/>
    <property type="match status" value="2"/>
</dbReference>
<evidence type="ECO:0000256" key="10">
    <source>
        <dbReference type="ARBA" id="ARBA00023242"/>
    </source>
</evidence>
<dbReference type="SMART" id="SM01176">
    <property type="entry name" value="DUF4208"/>
    <property type="match status" value="1"/>
</dbReference>
<keyword evidence="9" id="KW-0804">Transcription</keyword>
<feature type="compositionally biased region" description="Low complexity" evidence="11">
    <location>
        <begin position="89"/>
        <end position="100"/>
    </location>
</feature>
<feature type="compositionally biased region" description="Polar residues" evidence="11">
    <location>
        <begin position="139"/>
        <end position="158"/>
    </location>
</feature>
<feature type="compositionally biased region" description="Low complexity" evidence="11">
    <location>
        <begin position="1295"/>
        <end position="1309"/>
    </location>
</feature>
<keyword evidence="10" id="KW-0539">Nucleus</keyword>
<evidence type="ECO:0000256" key="1">
    <source>
        <dbReference type="ARBA" id="ARBA00004123"/>
    </source>
</evidence>
<dbReference type="Pfam" id="PF00385">
    <property type="entry name" value="Chromo"/>
    <property type="match status" value="1"/>
</dbReference>
<accession>A0A9W8DRU3</accession>
<dbReference type="GO" id="GO:0042393">
    <property type="term" value="F:histone binding"/>
    <property type="evidence" value="ECO:0007669"/>
    <property type="project" value="TreeGrafter"/>
</dbReference>
<dbReference type="Gene3D" id="3.40.50.300">
    <property type="entry name" value="P-loop containing nucleotide triphosphate hydrolases"/>
    <property type="match status" value="1"/>
</dbReference>
<evidence type="ECO:0000256" key="11">
    <source>
        <dbReference type="SAM" id="MobiDB-lite"/>
    </source>
</evidence>
<gene>
    <name evidence="15" type="primary">hrp3</name>
    <name evidence="15" type="ORF">IWQ60_006596</name>
</gene>
<evidence type="ECO:0000256" key="4">
    <source>
        <dbReference type="ARBA" id="ARBA00022741"/>
    </source>
</evidence>
<comment type="similarity">
    <text evidence="2">Belongs to the SNF2/RAD54 helicase family.</text>
</comment>
<dbReference type="InterPro" id="IPR027417">
    <property type="entry name" value="P-loop_NTPase"/>
</dbReference>
<keyword evidence="16" id="KW-1185">Reference proteome</keyword>
<dbReference type="InterPro" id="IPR001650">
    <property type="entry name" value="Helicase_C-like"/>
</dbReference>
<feature type="compositionally biased region" description="Acidic residues" evidence="11">
    <location>
        <begin position="1310"/>
        <end position="1319"/>
    </location>
</feature>
<dbReference type="GO" id="GO:0005524">
    <property type="term" value="F:ATP binding"/>
    <property type="evidence" value="ECO:0007669"/>
    <property type="project" value="UniProtKB-KW"/>
</dbReference>
<dbReference type="SUPFAM" id="SSF54160">
    <property type="entry name" value="Chromo domain-like"/>
    <property type="match status" value="2"/>
</dbReference>
<feature type="domain" description="Helicase C-terminal" evidence="14">
    <location>
        <begin position="888"/>
        <end position="1051"/>
    </location>
</feature>
<evidence type="ECO:0000256" key="3">
    <source>
        <dbReference type="ARBA" id="ARBA00022737"/>
    </source>
</evidence>
<dbReference type="InterPro" id="IPR016197">
    <property type="entry name" value="Chromo-like_dom_sf"/>
</dbReference>
<dbReference type="GO" id="GO:0003678">
    <property type="term" value="F:DNA helicase activity"/>
    <property type="evidence" value="ECO:0007669"/>
    <property type="project" value="UniProtKB-EC"/>
</dbReference>
<dbReference type="InterPro" id="IPR023780">
    <property type="entry name" value="Chromo_domain"/>
</dbReference>
<feature type="region of interest" description="Disordered" evidence="11">
    <location>
        <begin position="1482"/>
        <end position="1632"/>
    </location>
</feature>
<dbReference type="Proteomes" id="UP001150569">
    <property type="component" value="Unassembled WGS sequence"/>
</dbReference>
<organism evidence="15 16">
    <name type="scientific">Tieghemiomyces parasiticus</name>
    <dbReference type="NCBI Taxonomy" id="78921"/>
    <lineage>
        <taxon>Eukaryota</taxon>
        <taxon>Fungi</taxon>
        <taxon>Fungi incertae sedis</taxon>
        <taxon>Zoopagomycota</taxon>
        <taxon>Kickxellomycotina</taxon>
        <taxon>Dimargaritomycetes</taxon>
        <taxon>Dimargaritales</taxon>
        <taxon>Dimargaritaceae</taxon>
        <taxon>Tieghemiomyces</taxon>
    </lineage>
</organism>
<evidence type="ECO:0000256" key="9">
    <source>
        <dbReference type="ARBA" id="ARBA00023163"/>
    </source>
</evidence>
<dbReference type="EMBL" id="JANBPT010000401">
    <property type="protein sequence ID" value="KAJ1922114.1"/>
    <property type="molecule type" value="Genomic_DNA"/>
</dbReference>
<keyword evidence="8" id="KW-0238">DNA-binding</keyword>
<dbReference type="GO" id="GO:0005634">
    <property type="term" value="C:nucleus"/>
    <property type="evidence" value="ECO:0007669"/>
    <property type="project" value="UniProtKB-SubCell"/>
</dbReference>
<protein>
    <submittedName>
        <fullName evidence="15">ATP-dependent DNA helicase Hrp3</fullName>
        <ecNumber evidence="15">3.6.4.12</ecNumber>
    </submittedName>
</protein>
<dbReference type="InterPro" id="IPR023779">
    <property type="entry name" value="Chromodomain_CS"/>
</dbReference>
<dbReference type="PROSITE" id="PS50013">
    <property type="entry name" value="CHROMO_2"/>
    <property type="match status" value="2"/>
</dbReference>
<dbReference type="CDD" id="cd18793">
    <property type="entry name" value="SF2_C_SNF"/>
    <property type="match status" value="1"/>
</dbReference>
<dbReference type="Pfam" id="PF13907">
    <property type="entry name" value="CHD1-like_C"/>
    <property type="match status" value="1"/>
</dbReference>
<dbReference type="OrthoDB" id="5857104at2759"/>
<name>A0A9W8DRU3_9FUNG</name>
<feature type="region of interest" description="Disordered" evidence="11">
    <location>
        <begin position="1"/>
        <end position="300"/>
    </location>
</feature>
<dbReference type="Gene3D" id="2.40.50.40">
    <property type="match status" value="2"/>
</dbReference>
<evidence type="ECO:0000256" key="2">
    <source>
        <dbReference type="ARBA" id="ARBA00007025"/>
    </source>
</evidence>
<feature type="region of interest" description="Disordered" evidence="11">
    <location>
        <begin position="430"/>
        <end position="469"/>
    </location>
</feature>
<dbReference type="GO" id="GO:0140658">
    <property type="term" value="F:ATP-dependent chromatin remodeler activity"/>
    <property type="evidence" value="ECO:0007669"/>
    <property type="project" value="TreeGrafter"/>
</dbReference>
<dbReference type="Pfam" id="PF23588">
    <property type="entry name" value="HTH_CHD1_Hrp3"/>
    <property type="match status" value="1"/>
</dbReference>
<feature type="region of interest" description="Disordered" evidence="11">
    <location>
        <begin position="1295"/>
        <end position="1327"/>
    </location>
</feature>
<dbReference type="InterPro" id="IPR041150">
    <property type="entry name" value="Cdh1_DBD"/>
</dbReference>
<dbReference type="PROSITE" id="PS00598">
    <property type="entry name" value="CHROMO_1"/>
    <property type="match status" value="1"/>
</dbReference>
<reference evidence="15" key="1">
    <citation type="submission" date="2022-07" db="EMBL/GenBank/DDBJ databases">
        <title>Phylogenomic reconstructions and comparative analyses of Kickxellomycotina fungi.</title>
        <authorList>
            <person name="Reynolds N.K."/>
            <person name="Stajich J.E."/>
            <person name="Barry K."/>
            <person name="Grigoriev I.V."/>
            <person name="Crous P."/>
            <person name="Smith M.E."/>
        </authorList>
    </citation>
    <scope>NUCLEOTIDE SEQUENCE</scope>
    <source>
        <strain evidence="15">RSA 861</strain>
    </source>
</reference>
<dbReference type="Gene3D" id="6.10.140.1440">
    <property type="match status" value="1"/>
</dbReference>
<feature type="compositionally biased region" description="Basic residues" evidence="11">
    <location>
        <begin position="168"/>
        <end position="177"/>
    </location>
</feature>
<evidence type="ECO:0000256" key="6">
    <source>
        <dbReference type="ARBA" id="ARBA00022840"/>
    </source>
</evidence>
<evidence type="ECO:0000313" key="15">
    <source>
        <dbReference type="EMBL" id="KAJ1922114.1"/>
    </source>
</evidence>
<dbReference type="Pfam" id="PF00176">
    <property type="entry name" value="SNF2-rel_dom"/>
    <property type="match status" value="1"/>
</dbReference>
<proteinExistence type="inferred from homology"/>
<evidence type="ECO:0000259" key="14">
    <source>
        <dbReference type="PROSITE" id="PS51194"/>
    </source>
</evidence>
<dbReference type="GO" id="GO:0034728">
    <property type="term" value="P:nucleosome organization"/>
    <property type="evidence" value="ECO:0007669"/>
    <property type="project" value="TreeGrafter"/>
</dbReference>
<keyword evidence="5 15" id="KW-0378">Hydrolase</keyword>
<feature type="region of interest" description="Disordered" evidence="11">
    <location>
        <begin position="1206"/>
        <end position="1237"/>
    </location>
</feature>
<keyword evidence="7" id="KW-0805">Transcription regulation</keyword>
<dbReference type="EC" id="3.6.4.12" evidence="15"/>
<comment type="caution">
    <text evidence="15">The sequence shown here is derived from an EMBL/GenBank/DDBJ whole genome shotgun (WGS) entry which is preliminary data.</text>
</comment>
<feature type="domain" description="Helicase ATP-binding" evidence="13">
    <location>
        <begin position="559"/>
        <end position="757"/>
    </location>
</feature>
<dbReference type="GO" id="GO:0016887">
    <property type="term" value="F:ATP hydrolysis activity"/>
    <property type="evidence" value="ECO:0007669"/>
    <property type="project" value="TreeGrafter"/>
</dbReference>
<dbReference type="PROSITE" id="PS51194">
    <property type="entry name" value="HELICASE_CTER"/>
    <property type="match status" value="1"/>
</dbReference>
<sequence length="1737" mass="190295">MDPHSPFLKGAAAAAFSERGDKSSAAPARSFGSDSDTDTPVARPTVGKKVPRQSARPTNGATRLESESESSAGDGSDDESAGANDRFSDAASSDSEFAAPRRPPARPKASAASRSKNRSLDDDMDFSDASFDSESEESYVSSALDSESSVGSAAFSENSDSDFEFRPSRARKPRPPKAARGAAADRFVSSFVNRKKASKGQPWEVTDDEGGDDLSGGSDYGKHIRRRSPTGFVDEEGGRSSTRRGAATVKTYNERELYDFGSDAASEEESDGPGGTPRNVGTPMGRSASESGGKLVPLISEPSLEAEDVVESLHDYRRRADRPAEVDDGDAEFSIDNYELLVKWQNWAHIYDTWETSAYLSEVKGFKKVTNYVKAVVEAAFDLRHDPDTTAEDLEQTNIQREIDRDNMAQFAVVDRVIACREARLSVAERRELEPGSRNPVPRYAFPEAHPDTEKTGENANGDADADDSHPMEYLVKWGGLPYKETTWEPAARLLALDAQDAIDEYYDRLRSETLPHRGEHYHGRNALRPKFHPLHKQPTYLAGGDLRDYQLNALNWMASLWARNENGILADEMGLGKTIQTIAFISYLFHSQHVYGPHLVVVPLSTVMAWEREFKKWSPDINVLCYMGDNRSRQALRAFEFYVPATDAGGRPRYPDSRFAPPAAAELATIRARQPQLLFNVVLTTYELILKDADILGDIRWAFLAVDEAHRLKNAQSLLATTLRNFSITNRLLVTGTPLSNVPSELFNLLHFLMPEKFTERELALFDFQVNDADPEKIRDLHTRLRPYMLRRLKKEVEKSLPQKIERVLRVEMAPLQEHYTRLITTRNYQALNRGAGGGSHTSLINIMMELKKAANHPYLFPGAEPTGQTQAEQLRGLVRSSGKMVLLDSLLTRLRAGGHRVLIFSQMVRLLDILSDYLVLRNYPHQRLDGSVASEARKKAIDQFNAPGSLDFVFLLSTRAGGLGINLTAADTVIIFDSDWNPQNDLQAMARAHRIGQTKTVNVYRFISKESMEEGMFERAKRKMVLEYCIIKRMDTSGSGVLAGGRGLNGAAKAALKELAGDGADRLAAMVPSGSGNQFFNKDELSAILKFGAANVFKESDNEKKLDDLDLDDILARAEHHDTAAAPDAEVLGLQGEDFLSQFQVADYAADQDWDDIIPEAERQRAADEAESERLREEQELYWSSRRRRKVVSYAEDGARVATAASAAAGGGSGDASGAVSTSRRGRGAAGGGDPSVFSERDIRALYRAVLKFGDLRVRYETVTEEGDLADKDRASLERVYDDLIAACEKAASGSGTAGKGNDPAGSDGDEAADEDGGDRKTTKSNTITFRGVTGINASQVLQRVAELGCLAAQVAPCDPVTRFRFTATLKPVHNWACTWGQKDDSLLLVGIYKYGFGNWERMREDPALGFTTKFFIGPNAAASGSVQAPPPPPASSKSRPKASRAAAAARTIDAPKGTHLARRGEYLLKALQTQAAAAAKRAKSSSSAKSAAGGSKRSRSKAAAAPEPKRARTTKSGSRSSSSRRAATRRRSDSGVDDDDGEVSGNGGAESGDDDLYGSPTASGTTQRRRRTKTETGGDDTDDFSPRRPKAASRTATSTKTRSTRTSGRATASSSARGKSSAAADDSAGGSAYLHYDSMDDDDCKEQMRGVKHELKRIRKEDPSASAEDKLRTIRECIKTIGSHIDACVRDTTRRVDHEAGQRQHRHLWAFTTYFWPRPVSPEKLQSIYNKMAE</sequence>
<feature type="compositionally biased region" description="Low complexity" evidence="11">
    <location>
        <begin position="1595"/>
        <end position="1632"/>
    </location>
</feature>
<keyword evidence="6" id="KW-0067">ATP-binding</keyword>
<dbReference type="InterPro" id="IPR025260">
    <property type="entry name" value="CHD1-like_C"/>
</dbReference>
<dbReference type="PANTHER" id="PTHR45623">
    <property type="entry name" value="CHROMODOMAIN-HELICASE-DNA-BINDING PROTEIN 3-RELATED-RELATED"/>
    <property type="match status" value="1"/>
</dbReference>